<evidence type="ECO:0000313" key="2">
    <source>
        <dbReference type="EMBL" id="KAL3668593.1"/>
    </source>
</evidence>
<feature type="compositionally biased region" description="Basic and acidic residues" evidence="1">
    <location>
        <begin position="125"/>
        <end position="141"/>
    </location>
</feature>
<dbReference type="AlphaFoldDB" id="A0ABD3FPD8"/>
<protein>
    <submittedName>
        <fullName evidence="2">Uncharacterized protein</fullName>
    </submittedName>
</protein>
<accession>A0ABD3FPD8</accession>
<dbReference type="EMBL" id="JBIMZQ010000011">
    <property type="protein sequence ID" value="KAL3668593.1"/>
    <property type="molecule type" value="Genomic_DNA"/>
</dbReference>
<proteinExistence type="predicted"/>
<organism evidence="2 3">
    <name type="scientific">Phytophthora oleae</name>
    <dbReference type="NCBI Taxonomy" id="2107226"/>
    <lineage>
        <taxon>Eukaryota</taxon>
        <taxon>Sar</taxon>
        <taxon>Stramenopiles</taxon>
        <taxon>Oomycota</taxon>
        <taxon>Peronosporomycetes</taxon>
        <taxon>Peronosporales</taxon>
        <taxon>Peronosporaceae</taxon>
        <taxon>Phytophthora</taxon>
    </lineage>
</organism>
<reference evidence="2 3" key="1">
    <citation type="submission" date="2024-09" db="EMBL/GenBank/DDBJ databases">
        <title>Genome sequencing and assembly of Phytophthora oleae, isolate VK10A, causative agent of rot of olive drupes.</title>
        <authorList>
            <person name="Conti Taguali S."/>
            <person name="Riolo M."/>
            <person name="La Spada F."/>
            <person name="Cacciola S.O."/>
            <person name="Dionisio G."/>
        </authorList>
    </citation>
    <scope>NUCLEOTIDE SEQUENCE [LARGE SCALE GENOMIC DNA]</scope>
    <source>
        <strain evidence="2 3">VK10A</strain>
    </source>
</reference>
<keyword evidence="3" id="KW-1185">Reference proteome</keyword>
<evidence type="ECO:0000256" key="1">
    <source>
        <dbReference type="SAM" id="MobiDB-lite"/>
    </source>
</evidence>
<comment type="caution">
    <text evidence="2">The sequence shown here is derived from an EMBL/GenBank/DDBJ whole genome shotgun (WGS) entry which is preliminary data.</text>
</comment>
<dbReference type="Proteomes" id="UP001632037">
    <property type="component" value="Unassembled WGS sequence"/>
</dbReference>
<evidence type="ECO:0000313" key="3">
    <source>
        <dbReference type="Proteomes" id="UP001632037"/>
    </source>
</evidence>
<gene>
    <name evidence="2" type="ORF">V7S43_006675</name>
</gene>
<sequence>MRPGSAAYRDWKVLILENTPSPETKKCLTFEADLKALISQPSCVDYPVYPWPTKILQRPRFDNARVQVVKSPPAPRVKRVRFALDVSTQTEDLPCNDVMVMKDAGVDTRDLSVLSESPPPEDSDDTPHVSEDVLPDSECKL</sequence>
<feature type="region of interest" description="Disordered" evidence="1">
    <location>
        <begin position="109"/>
        <end position="141"/>
    </location>
</feature>
<name>A0ABD3FPD8_9STRA</name>